<keyword evidence="2" id="KW-1003">Cell membrane</keyword>
<dbReference type="InterPro" id="IPR001264">
    <property type="entry name" value="Glyco_trans_51"/>
</dbReference>
<keyword evidence="3" id="KW-0121">Carboxypeptidase</keyword>
<keyword evidence="7" id="KW-0378">Hydrolase</keyword>
<dbReference type="GO" id="GO:0008360">
    <property type="term" value="P:regulation of cell shape"/>
    <property type="evidence" value="ECO:0007669"/>
    <property type="project" value="UniProtKB-KW"/>
</dbReference>
<dbReference type="InterPro" id="IPR036950">
    <property type="entry name" value="PBP_transglycosylase"/>
</dbReference>
<keyword evidence="20" id="KW-1185">Reference proteome</keyword>
<dbReference type="GO" id="GO:0008955">
    <property type="term" value="F:peptidoglycan glycosyltransferase activity"/>
    <property type="evidence" value="ECO:0007669"/>
    <property type="project" value="UniProtKB-EC"/>
</dbReference>
<keyword evidence="4" id="KW-0645">Protease</keyword>
<evidence type="ECO:0000256" key="15">
    <source>
        <dbReference type="SAM" id="MobiDB-lite"/>
    </source>
</evidence>
<dbReference type="InterPro" id="IPR001460">
    <property type="entry name" value="PCN-bd_Tpept"/>
</dbReference>
<gene>
    <name evidence="19" type="ORF">DJ90_3557</name>
</gene>
<evidence type="ECO:0000256" key="1">
    <source>
        <dbReference type="ARBA" id="ARBA00004236"/>
    </source>
</evidence>
<accession>A0A090ZHM2</accession>
<evidence type="ECO:0000256" key="9">
    <source>
        <dbReference type="ARBA" id="ARBA00022984"/>
    </source>
</evidence>
<feature type="region of interest" description="Disordered" evidence="15">
    <location>
        <begin position="803"/>
        <end position="829"/>
    </location>
</feature>
<keyword evidence="9" id="KW-0573">Peptidoglycan synthesis</keyword>
<dbReference type="OrthoDB" id="9766909at2"/>
<dbReference type="InterPro" id="IPR023346">
    <property type="entry name" value="Lysozyme-like_dom_sf"/>
</dbReference>
<evidence type="ECO:0000259" key="17">
    <source>
        <dbReference type="Pfam" id="PF00905"/>
    </source>
</evidence>
<evidence type="ECO:0000256" key="10">
    <source>
        <dbReference type="ARBA" id="ARBA00023136"/>
    </source>
</evidence>
<dbReference type="SUPFAM" id="SSF56601">
    <property type="entry name" value="beta-lactamase/transpeptidase-like"/>
    <property type="match status" value="1"/>
</dbReference>
<dbReference type="GO" id="GO:0005886">
    <property type="term" value="C:plasma membrane"/>
    <property type="evidence" value="ECO:0007669"/>
    <property type="project" value="UniProtKB-SubCell"/>
</dbReference>
<evidence type="ECO:0000313" key="20">
    <source>
        <dbReference type="Proteomes" id="UP000029278"/>
    </source>
</evidence>
<keyword evidence="11" id="KW-0511">Multifunctional enzyme</keyword>
<evidence type="ECO:0000256" key="8">
    <source>
        <dbReference type="ARBA" id="ARBA00022960"/>
    </source>
</evidence>
<dbReference type="InterPro" id="IPR003961">
    <property type="entry name" value="FN3_dom"/>
</dbReference>
<evidence type="ECO:0000256" key="3">
    <source>
        <dbReference type="ARBA" id="ARBA00022645"/>
    </source>
</evidence>
<dbReference type="GeneID" id="77006277"/>
<dbReference type="GO" id="GO:0009252">
    <property type="term" value="P:peptidoglycan biosynthetic process"/>
    <property type="evidence" value="ECO:0007669"/>
    <property type="project" value="UniProtKB-KW"/>
</dbReference>
<feature type="region of interest" description="Disordered" evidence="15">
    <location>
        <begin position="913"/>
        <end position="953"/>
    </location>
</feature>
<evidence type="ECO:0000256" key="2">
    <source>
        <dbReference type="ARBA" id="ARBA00022475"/>
    </source>
</evidence>
<feature type="domain" description="Glycosyl transferase family 51" evidence="18">
    <location>
        <begin position="91"/>
        <end position="280"/>
    </location>
</feature>
<feature type="region of interest" description="Disordered" evidence="15">
    <location>
        <begin position="1"/>
        <end position="24"/>
    </location>
</feature>
<evidence type="ECO:0000256" key="16">
    <source>
        <dbReference type="SAM" id="Phobius"/>
    </source>
</evidence>
<dbReference type="InterPro" id="IPR013783">
    <property type="entry name" value="Ig-like_fold"/>
</dbReference>
<feature type="compositionally biased region" description="Basic residues" evidence="15">
    <location>
        <begin position="12"/>
        <end position="24"/>
    </location>
</feature>
<keyword evidence="10 16" id="KW-0472">Membrane</keyword>
<evidence type="ECO:0000313" key="19">
    <source>
        <dbReference type="EMBL" id="KFN09720.1"/>
    </source>
</evidence>
<dbReference type="PATRIC" id="fig|44252.3.peg.2052"/>
<feature type="compositionally biased region" description="Basic and acidic residues" evidence="15">
    <location>
        <begin position="806"/>
        <end position="821"/>
    </location>
</feature>
<name>A0A090ZHM2_PAEMA</name>
<dbReference type="GO" id="GO:0006508">
    <property type="term" value="P:proteolysis"/>
    <property type="evidence" value="ECO:0007669"/>
    <property type="project" value="UniProtKB-KW"/>
</dbReference>
<keyword evidence="8" id="KW-0133">Cell shape</keyword>
<evidence type="ECO:0000256" key="6">
    <source>
        <dbReference type="ARBA" id="ARBA00022679"/>
    </source>
</evidence>
<evidence type="ECO:0000256" key="11">
    <source>
        <dbReference type="ARBA" id="ARBA00023268"/>
    </source>
</evidence>
<evidence type="ECO:0000256" key="4">
    <source>
        <dbReference type="ARBA" id="ARBA00022670"/>
    </source>
</evidence>
<reference evidence="19 20" key="1">
    <citation type="submission" date="2014-04" db="EMBL/GenBank/DDBJ databases">
        <authorList>
            <person name="Bishop-Lilly K.A."/>
            <person name="Broomall S.M."/>
            <person name="Chain P.S."/>
            <person name="Chertkov O."/>
            <person name="Coyne S.R."/>
            <person name="Daligault H.E."/>
            <person name="Davenport K.W."/>
            <person name="Erkkila T."/>
            <person name="Frey K.G."/>
            <person name="Gibbons H.S."/>
            <person name="Gu W."/>
            <person name="Jaissle J."/>
            <person name="Johnson S.L."/>
            <person name="Koroleva G.I."/>
            <person name="Ladner J.T."/>
            <person name="Lo C.-C."/>
            <person name="Minogue T.D."/>
            <person name="Munk C."/>
            <person name="Palacios G.F."/>
            <person name="Redden C.L."/>
            <person name="Rosenzweig C.N."/>
            <person name="Scholz M.B."/>
            <person name="Teshima H."/>
            <person name="Xu Y."/>
        </authorList>
    </citation>
    <scope>NUCLEOTIDE SEQUENCE [LARGE SCALE GENOMIC DNA]</scope>
    <source>
        <strain evidence="19 20">8244</strain>
    </source>
</reference>
<keyword evidence="5" id="KW-0328">Glycosyltransferase</keyword>
<dbReference type="Proteomes" id="UP000029278">
    <property type="component" value="Unassembled WGS sequence"/>
</dbReference>
<keyword evidence="16" id="KW-0812">Transmembrane</keyword>
<dbReference type="PANTHER" id="PTHR32282:SF11">
    <property type="entry name" value="PENICILLIN-BINDING PROTEIN 1B"/>
    <property type="match status" value="1"/>
</dbReference>
<evidence type="ECO:0000256" key="5">
    <source>
        <dbReference type="ARBA" id="ARBA00022676"/>
    </source>
</evidence>
<dbReference type="RefSeq" id="WP_036621540.1">
    <property type="nucleotide sequence ID" value="NZ_JAKOBR010000082.1"/>
</dbReference>
<dbReference type="InterPro" id="IPR050396">
    <property type="entry name" value="Glycosyltr_51/Transpeptidase"/>
</dbReference>
<dbReference type="Pfam" id="PF00912">
    <property type="entry name" value="Transgly"/>
    <property type="match status" value="1"/>
</dbReference>
<dbReference type="InterPro" id="IPR012338">
    <property type="entry name" value="Beta-lactam/transpept-like"/>
</dbReference>
<evidence type="ECO:0000256" key="12">
    <source>
        <dbReference type="ARBA" id="ARBA00023316"/>
    </source>
</evidence>
<dbReference type="Gene3D" id="3.40.710.10">
    <property type="entry name" value="DD-peptidase/beta-lactamase superfamily"/>
    <property type="match status" value="1"/>
</dbReference>
<dbReference type="EMBL" id="JMQA01000021">
    <property type="protein sequence ID" value="KFN09720.1"/>
    <property type="molecule type" value="Genomic_DNA"/>
</dbReference>
<dbReference type="GO" id="GO:0008658">
    <property type="term" value="F:penicillin binding"/>
    <property type="evidence" value="ECO:0007669"/>
    <property type="project" value="InterPro"/>
</dbReference>
<evidence type="ECO:0000256" key="7">
    <source>
        <dbReference type="ARBA" id="ARBA00022801"/>
    </source>
</evidence>
<comment type="catalytic activity">
    <reaction evidence="14">
        <text>[GlcNAc-(1-&gt;4)-Mur2Ac(oyl-L-Ala-gamma-D-Glu-L-Lys-D-Ala-D-Ala)](n)-di-trans,octa-cis-undecaprenyl diphosphate + beta-D-GlcNAc-(1-&gt;4)-Mur2Ac(oyl-L-Ala-gamma-D-Glu-L-Lys-D-Ala-D-Ala)-di-trans,octa-cis-undecaprenyl diphosphate = [GlcNAc-(1-&gt;4)-Mur2Ac(oyl-L-Ala-gamma-D-Glu-L-Lys-D-Ala-D-Ala)](n+1)-di-trans,octa-cis-undecaprenyl diphosphate + di-trans,octa-cis-undecaprenyl diphosphate + H(+)</text>
        <dbReference type="Rhea" id="RHEA:23708"/>
        <dbReference type="Rhea" id="RHEA-COMP:9602"/>
        <dbReference type="Rhea" id="RHEA-COMP:9603"/>
        <dbReference type="ChEBI" id="CHEBI:15378"/>
        <dbReference type="ChEBI" id="CHEBI:58405"/>
        <dbReference type="ChEBI" id="CHEBI:60033"/>
        <dbReference type="ChEBI" id="CHEBI:78435"/>
        <dbReference type="EC" id="2.4.99.28"/>
    </reaction>
</comment>
<dbReference type="Pfam" id="PF00905">
    <property type="entry name" value="Transpeptidase"/>
    <property type="match status" value="1"/>
</dbReference>
<dbReference type="GO" id="GO:0009002">
    <property type="term" value="F:serine-type D-Ala-D-Ala carboxypeptidase activity"/>
    <property type="evidence" value="ECO:0007669"/>
    <property type="project" value="UniProtKB-EC"/>
</dbReference>
<dbReference type="AlphaFoldDB" id="A0A090ZHM2"/>
<dbReference type="SUPFAM" id="SSF53955">
    <property type="entry name" value="Lysozyme-like"/>
    <property type="match status" value="1"/>
</dbReference>
<dbReference type="PANTHER" id="PTHR32282">
    <property type="entry name" value="BINDING PROTEIN TRANSPEPTIDASE, PUTATIVE-RELATED"/>
    <property type="match status" value="1"/>
</dbReference>
<keyword evidence="6" id="KW-0808">Transferase</keyword>
<evidence type="ECO:0000259" key="18">
    <source>
        <dbReference type="Pfam" id="PF00912"/>
    </source>
</evidence>
<dbReference type="Gene3D" id="1.10.3810.10">
    <property type="entry name" value="Biosynthetic peptidoglycan transglycosylase-like"/>
    <property type="match status" value="1"/>
</dbReference>
<keyword evidence="16" id="KW-1133">Transmembrane helix</keyword>
<feature type="transmembrane region" description="Helical" evidence="16">
    <location>
        <begin position="31"/>
        <end position="58"/>
    </location>
</feature>
<dbReference type="CDD" id="cd00063">
    <property type="entry name" value="FN3"/>
    <property type="match status" value="1"/>
</dbReference>
<dbReference type="Gene3D" id="2.60.40.10">
    <property type="entry name" value="Immunoglobulins"/>
    <property type="match status" value="2"/>
</dbReference>
<comment type="catalytic activity">
    <reaction evidence="13">
        <text>Preferential cleavage: (Ac)2-L-Lys-D-Ala-|-D-Ala. Also transpeptidation of peptidyl-alanyl moieties that are N-acyl substituents of D-alanine.</text>
        <dbReference type="EC" id="3.4.16.4"/>
    </reaction>
</comment>
<dbReference type="GO" id="GO:0071555">
    <property type="term" value="P:cell wall organization"/>
    <property type="evidence" value="ECO:0007669"/>
    <property type="project" value="UniProtKB-KW"/>
</dbReference>
<sequence length="1034" mass="113331">MVHDNENNSGQQKKRRSKSGKPVRRPRKGRWIWATLGWLVLLGFAGVLFAGGAVFGYVSSIVKDDPVRSRADIEAKINYNEMTGFAYFRDGQAIGQLRSEEDRRPVTYQQIPQSVIDAVIAIEDNHFNEHIGVDFKGTLRAVKQRLLHESVQTGGSTLTQQLARRVFLNLERTEDRKVKEILLALRLERFLSKEEIITAYLNKVPFGNGSNGYQVYGIKAAAKGIFNISNLEDLNIAQTAYLAGLPQLPSSYSAFNGKGEFNEEAFGRAMKRQQLVLQRMLEENKITQAQYQEALAFDLKGSLAQQTKKAYDTYPYLMLETERQGAIVLAMLRNPELTKEQAASRPQILEDARQELLTGGYKVYTTIDKQVYNSMHKVSENADNFSPSSEKKGLEQVAAMMLDNDTGAILGMIEGRDFYTEQMNYATQMKRQPGSTMKPIAAYLPALDAGLIQPASIIDDSPIILRDYQKGYHIPVNSSGGYKGLVTARTALNESRNIPALKVFNNIVGIDKAWDFAKKLGITTLEDEDYNAQTGVLGGLKYGVTVEELTNAYSAIPNGGKFVDAYMIEKIVDAKGKVVYKHKNEPKQVFSEQTAYLMTDMLRTVIRDGTGSSIKRDFKNYGKIPVVGKTGTTQNYADVWFMGYSPDVTLGVWIGYRDSVNTLSDAGKSRARKIWSLVMNEVTANEPDLFATKEFKKPDGIVTKTVSGYSGKLPTQLTQQAGKLVTDIFNAKYVPTKSEDVLVRAKYVTYDGVNYVPLETTPSDMQREKVVVRREKPIAELVKELQNAFSVMKGSHRSLSYYMPRDAGEDAPYKPDPRTDDGNAPASPGGVALKINGSTATVTFGANSEKDVVGYRLYRSDDGVEFQYTGKAALIGDDLSITDANAAGPATSYYVTAVDVAGKESEPSAVVGLLGGINPEGVTPPDSSGETPEDGGTAGENGTDGSLPASPAQVSIKKDERGFTASWEANPALDLVTSYNVYVSDAADGTYSKAGSTADTQYSFKTDSGSVWVKVTAVNVLGESPASSPVQYSK</sequence>
<organism evidence="19 20">
    <name type="scientific">Paenibacillus macerans</name>
    <name type="common">Bacillus macerans</name>
    <dbReference type="NCBI Taxonomy" id="44252"/>
    <lineage>
        <taxon>Bacteria</taxon>
        <taxon>Bacillati</taxon>
        <taxon>Bacillota</taxon>
        <taxon>Bacilli</taxon>
        <taxon>Bacillales</taxon>
        <taxon>Paenibacillaceae</taxon>
        <taxon>Paenibacillus</taxon>
    </lineage>
</organism>
<dbReference type="InterPro" id="IPR036116">
    <property type="entry name" value="FN3_sf"/>
</dbReference>
<comment type="caution">
    <text evidence="19">The sequence shown here is derived from an EMBL/GenBank/DDBJ whole genome shotgun (WGS) entry which is preliminary data.</text>
</comment>
<comment type="subcellular location">
    <subcellularLocation>
        <location evidence="1">Cell membrane</location>
    </subcellularLocation>
</comment>
<dbReference type="GO" id="GO:0030288">
    <property type="term" value="C:outer membrane-bounded periplasmic space"/>
    <property type="evidence" value="ECO:0007669"/>
    <property type="project" value="TreeGrafter"/>
</dbReference>
<protein>
    <submittedName>
        <fullName evidence="19">Penicillin binding transpeptidase domain protein</fullName>
    </submittedName>
</protein>
<evidence type="ECO:0000256" key="13">
    <source>
        <dbReference type="ARBA" id="ARBA00034000"/>
    </source>
</evidence>
<evidence type="ECO:0000256" key="14">
    <source>
        <dbReference type="ARBA" id="ARBA00049902"/>
    </source>
</evidence>
<dbReference type="STRING" id="44252.DJ90_3557"/>
<feature type="domain" description="Penicillin-binding protein transpeptidase" evidence="17">
    <location>
        <begin position="398"/>
        <end position="662"/>
    </location>
</feature>
<keyword evidence="12" id="KW-0961">Cell wall biogenesis/degradation</keyword>
<dbReference type="SUPFAM" id="SSF49265">
    <property type="entry name" value="Fibronectin type III"/>
    <property type="match status" value="1"/>
</dbReference>
<proteinExistence type="predicted"/>
<dbReference type="HOGENOM" id="CLU_006354_2_0_9"/>